<evidence type="ECO:0000313" key="2">
    <source>
        <dbReference type="EMBL" id="GLQ54558.1"/>
    </source>
</evidence>
<dbReference type="EMBL" id="BSNS01000008">
    <property type="protein sequence ID" value="GLQ54558.1"/>
    <property type="molecule type" value="Genomic_DNA"/>
</dbReference>
<sequence>MAPSGCENPVSPYQPQPAPEFKEKAADREELKGESAGFCCQVPANPAFHLLERKGFKRGYRAALRSETGLSIVVVGNY</sequence>
<evidence type="ECO:0000313" key="3">
    <source>
        <dbReference type="Proteomes" id="UP001156691"/>
    </source>
</evidence>
<protein>
    <submittedName>
        <fullName evidence="2">Uncharacterized protein</fullName>
    </submittedName>
</protein>
<reference evidence="3" key="1">
    <citation type="journal article" date="2019" name="Int. J. Syst. Evol. Microbiol.">
        <title>The Global Catalogue of Microorganisms (GCM) 10K type strain sequencing project: providing services to taxonomists for standard genome sequencing and annotation.</title>
        <authorList>
            <consortium name="The Broad Institute Genomics Platform"/>
            <consortium name="The Broad Institute Genome Sequencing Center for Infectious Disease"/>
            <person name="Wu L."/>
            <person name="Ma J."/>
        </authorList>
    </citation>
    <scope>NUCLEOTIDE SEQUENCE [LARGE SCALE GENOMIC DNA]</scope>
    <source>
        <strain evidence="3">NBRC 112416</strain>
    </source>
</reference>
<dbReference type="Proteomes" id="UP001156691">
    <property type="component" value="Unassembled WGS sequence"/>
</dbReference>
<name>A0ABQ5W3X9_9HYPH</name>
<proteinExistence type="predicted"/>
<accession>A0ABQ5W3X9</accession>
<evidence type="ECO:0000256" key="1">
    <source>
        <dbReference type="SAM" id="MobiDB-lite"/>
    </source>
</evidence>
<gene>
    <name evidence="2" type="ORF">GCM10010862_18170</name>
</gene>
<feature type="region of interest" description="Disordered" evidence="1">
    <location>
        <begin position="1"/>
        <end position="27"/>
    </location>
</feature>
<keyword evidence="3" id="KW-1185">Reference proteome</keyword>
<comment type="caution">
    <text evidence="2">The sequence shown here is derived from an EMBL/GenBank/DDBJ whole genome shotgun (WGS) entry which is preliminary data.</text>
</comment>
<organism evidence="2 3">
    <name type="scientific">Devosia nitrariae</name>
    <dbReference type="NCBI Taxonomy" id="2071872"/>
    <lineage>
        <taxon>Bacteria</taxon>
        <taxon>Pseudomonadati</taxon>
        <taxon>Pseudomonadota</taxon>
        <taxon>Alphaproteobacteria</taxon>
        <taxon>Hyphomicrobiales</taxon>
        <taxon>Devosiaceae</taxon>
        <taxon>Devosia</taxon>
    </lineage>
</organism>